<dbReference type="InterPro" id="IPR013221">
    <property type="entry name" value="Mur_ligase_cen"/>
</dbReference>
<evidence type="ECO:0000256" key="3">
    <source>
        <dbReference type="ARBA" id="ARBA00012211"/>
    </source>
</evidence>
<dbReference type="EMBL" id="RLII01000006">
    <property type="protein sequence ID" value="RXE59390.1"/>
    <property type="molecule type" value="Genomic_DNA"/>
</dbReference>
<evidence type="ECO:0000256" key="12">
    <source>
        <dbReference type="ARBA" id="ARBA00023316"/>
    </source>
</evidence>
<dbReference type="InterPro" id="IPR004101">
    <property type="entry name" value="Mur_ligase_C"/>
</dbReference>
<evidence type="ECO:0000256" key="8">
    <source>
        <dbReference type="ARBA" id="ARBA00022840"/>
    </source>
</evidence>
<evidence type="ECO:0000313" key="19">
    <source>
        <dbReference type="Proteomes" id="UP000289166"/>
    </source>
</evidence>
<dbReference type="SUPFAM" id="SSF53244">
    <property type="entry name" value="MurD-like peptide ligases, peptide-binding domain"/>
    <property type="match status" value="1"/>
</dbReference>
<evidence type="ECO:0000256" key="5">
    <source>
        <dbReference type="ARBA" id="ARBA00022598"/>
    </source>
</evidence>
<dbReference type="Pfam" id="PF01225">
    <property type="entry name" value="Mur_ligase"/>
    <property type="match status" value="1"/>
</dbReference>
<sequence>MEQSSILDSKKFKHVHFIGIGGISMSGLAEILLKLGFNVSGSDMRSSNITSKLENKGIKIYTGHSEENIGDADLVVYTAAVKSDNPELMKARDLGIPTLERATLLGEIMKKYPFSIAVSGTHGKTTTTSMISLIMLKSALDPTIHIGGELDAIGGNTRIGGNDYFVAEACEYVESFLKFHPYLAVVLNIEADHLDYFKDIEHIKNSFLKFIHLIPENGYVVACVDDENISSLLKSVHCNIITYGLNSKDATWRAEDISFNENGCASFTVLKNNEKITHIELNVPGVHNISNSLAAIAACHALGCSIEGIKKGLESYIGIHRRFELKGIEDNIKVVDDYAHHPSEIKATLKAARGGNYPRIWTVFQPHTYTRTKLLLDEFSEAFKDADKVIIADIYSAREKDTGEIHSSTLAEKIRANGQDAIYLPDFEGIVEYLKENASSGDLILTMGAGDIYRVGEMFLKDKQIAAVS</sequence>
<dbReference type="InterPro" id="IPR036565">
    <property type="entry name" value="Mur-like_cat_sf"/>
</dbReference>
<feature type="binding site" evidence="14">
    <location>
        <begin position="120"/>
        <end position="126"/>
    </location>
    <ligand>
        <name>ATP</name>
        <dbReference type="ChEBI" id="CHEBI:30616"/>
    </ligand>
</feature>
<feature type="domain" description="Mur ligase N-terminal catalytic" evidence="15">
    <location>
        <begin position="14"/>
        <end position="112"/>
    </location>
</feature>
<dbReference type="HAMAP" id="MF_00046">
    <property type="entry name" value="MurC"/>
    <property type="match status" value="1"/>
</dbReference>
<keyword evidence="8 14" id="KW-0067">ATP-binding</keyword>
<dbReference type="GO" id="GO:0009252">
    <property type="term" value="P:peptidoglycan biosynthetic process"/>
    <property type="evidence" value="ECO:0007669"/>
    <property type="project" value="UniProtKB-UniRule"/>
</dbReference>
<dbReference type="GO" id="GO:0005737">
    <property type="term" value="C:cytoplasm"/>
    <property type="evidence" value="ECO:0007669"/>
    <property type="project" value="UniProtKB-SubCell"/>
</dbReference>
<comment type="subcellular location">
    <subcellularLocation>
        <location evidence="1 14">Cytoplasm</location>
    </subcellularLocation>
</comment>
<dbReference type="GO" id="GO:0005524">
    <property type="term" value="F:ATP binding"/>
    <property type="evidence" value="ECO:0007669"/>
    <property type="project" value="UniProtKB-UniRule"/>
</dbReference>
<dbReference type="Proteomes" id="UP000289166">
    <property type="component" value="Unassembled WGS sequence"/>
</dbReference>
<evidence type="ECO:0000256" key="1">
    <source>
        <dbReference type="ARBA" id="ARBA00004496"/>
    </source>
</evidence>
<accession>A0A4Q0I4Z4</accession>
<evidence type="ECO:0000313" key="18">
    <source>
        <dbReference type="EMBL" id="RXE59390.1"/>
    </source>
</evidence>
<proteinExistence type="inferred from homology"/>
<keyword evidence="11 14" id="KW-0131">Cell cycle</keyword>
<keyword evidence="5 14" id="KW-0436">Ligase</keyword>
<dbReference type="SUPFAM" id="SSF53623">
    <property type="entry name" value="MurD-like peptide ligases, catalytic domain"/>
    <property type="match status" value="1"/>
</dbReference>
<dbReference type="RefSeq" id="WP_069195664.1">
    <property type="nucleotide sequence ID" value="NZ_RLII01000006.1"/>
</dbReference>
<evidence type="ECO:0000256" key="9">
    <source>
        <dbReference type="ARBA" id="ARBA00022960"/>
    </source>
</evidence>
<dbReference type="NCBIfam" id="TIGR01082">
    <property type="entry name" value="murC"/>
    <property type="match status" value="1"/>
</dbReference>
<dbReference type="PANTHER" id="PTHR43445:SF3">
    <property type="entry name" value="UDP-N-ACETYLMURAMATE--L-ALANINE LIGASE"/>
    <property type="match status" value="1"/>
</dbReference>
<comment type="function">
    <text evidence="14">Cell wall formation.</text>
</comment>
<keyword evidence="6 14" id="KW-0132">Cell division</keyword>
<evidence type="ECO:0000256" key="4">
    <source>
        <dbReference type="ARBA" id="ARBA00022490"/>
    </source>
</evidence>
<protein>
    <recommendedName>
        <fullName evidence="3 14">UDP-N-acetylmuramate--L-alanine ligase</fullName>
        <ecNumber evidence="3 14">6.3.2.8</ecNumber>
    </recommendedName>
    <alternativeName>
        <fullName evidence="14">UDP-N-acetylmuramoyl-L-alanine synthetase</fullName>
    </alternativeName>
</protein>
<keyword evidence="7 14" id="KW-0547">Nucleotide-binding</keyword>
<keyword evidence="12 14" id="KW-0961">Cell wall biogenesis/degradation</keyword>
<dbReference type="GO" id="GO:0051301">
    <property type="term" value="P:cell division"/>
    <property type="evidence" value="ECO:0007669"/>
    <property type="project" value="UniProtKB-KW"/>
</dbReference>
<comment type="caution">
    <text evidence="18">The sequence shown here is derived from an EMBL/GenBank/DDBJ whole genome shotgun (WGS) entry which is preliminary data.</text>
</comment>
<dbReference type="OrthoDB" id="9804126at2"/>
<dbReference type="Pfam" id="PF02875">
    <property type="entry name" value="Mur_ligase_C"/>
    <property type="match status" value="1"/>
</dbReference>
<dbReference type="InterPro" id="IPR005758">
    <property type="entry name" value="UDP-N-AcMur_Ala_ligase_MurC"/>
</dbReference>
<dbReference type="Gene3D" id="3.40.50.720">
    <property type="entry name" value="NAD(P)-binding Rossmann-like Domain"/>
    <property type="match status" value="1"/>
</dbReference>
<dbReference type="SUPFAM" id="SSF51984">
    <property type="entry name" value="MurCD N-terminal domain"/>
    <property type="match status" value="1"/>
</dbReference>
<evidence type="ECO:0000256" key="2">
    <source>
        <dbReference type="ARBA" id="ARBA00004752"/>
    </source>
</evidence>
<evidence type="ECO:0000256" key="6">
    <source>
        <dbReference type="ARBA" id="ARBA00022618"/>
    </source>
</evidence>
<dbReference type="InterPro" id="IPR036615">
    <property type="entry name" value="Mur_ligase_C_dom_sf"/>
</dbReference>
<dbReference type="Gene3D" id="3.40.1190.10">
    <property type="entry name" value="Mur-like, catalytic domain"/>
    <property type="match status" value="1"/>
</dbReference>
<dbReference type="EC" id="6.3.2.8" evidence="3 14"/>
<dbReference type="Pfam" id="PF08245">
    <property type="entry name" value="Mur_ligase_M"/>
    <property type="match status" value="1"/>
</dbReference>
<feature type="domain" description="Mur ligase central" evidence="17">
    <location>
        <begin position="118"/>
        <end position="299"/>
    </location>
</feature>
<evidence type="ECO:0000256" key="13">
    <source>
        <dbReference type="ARBA" id="ARBA00047833"/>
    </source>
</evidence>
<feature type="domain" description="Mur ligase C-terminal" evidence="16">
    <location>
        <begin position="321"/>
        <end position="450"/>
    </location>
</feature>
<dbReference type="InterPro" id="IPR000713">
    <property type="entry name" value="Mur_ligase_N"/>
</dbReference>
<dbReference type="AlphaFoldDB" id="A0A4Q0I4Z4"/>
<evidence type="ECO:0000256" key="10">
    <source>
        <dbReference type="ARBA" id="ARBA00022984"/>
    </source>
</evidence>
<evidence type="ECO:0000259" key="15">
    <source>
        <dbReference type="Pfam" id="PF01225"/>
    </source>
</evidence>
<keyword evidence="10 14" id="KW-0573">Peptidoglycan synthesis</keyword>
<dbReference type="InterPro" id="IPR050061">
    <property type="entry name" value="MurCDEF_pg_biosynth"/>
</dbReference>
<dbReference type="UniPathway" id="UPA00219"/>
<comment type="pathway">
    <text evidence="2 14">Cell wall biogenesis; peptidoglycan biosynthesis.</text>
</comment>
<dbReference type="Gene3D" id="3.90.190.20">
    <property type="entry name" value="Mur ligase, C-terminal domain"/>
    <property type="match status" value="1"/>
</dbReference>
<name>A0A4Q0I4Z4_9FIRM</name>
<evidence type="ECO:0000259" key="16">
    <source>
        <dbReference type="Pfam" id="PF02875"/>
    </source>
</evidence>
<evidence type="ECO:0000259" key="17">
    <source>
        <dbReference type="Pfam" id="PF08245"/>
    </source>
</evidence>
<dbReference type="GO" id="GO:0008360">
    <property type="term" value="P:regulation of cell shape"/>
    <property type="evidence" value="ECO:0007669"/>
    <property type="project" value="UniProtKB-KW"/>
</dbReference>
<comment type="catalytic activity">
    <reaction evidence="13 14">
        <text>UDP-N-acetyl-alpha-D-muramate + L-alanine + ATP = UDP-N-acetyl-alpha-D-muramoyl-L-alanine + ADP + phosphate + H(+)</text>
        <dbReference type="Rhea" id="RHEA:23372"/>
        <dbReference type="ChEBI" id="CHEBI:15378"/>
        <dbReference type="ChEBI" id="CHEBI:30616"/>
        <dbReference type="ChEBI" id="CHEBI:43474"/>
        <dbReference type="ChEBI" id="CHEBI:57972"/>
        <dbReference type="ChEBI" id="CHEBI:70757"/>
        <dbReference type="ChEBI" id="CHEBI:83898"/>
        <dbReference type="ChEBI" id="CHEBI:456216"/>
        <dbReference type="EC" id="6.3.2.8"/>
    </reaction>
</comment>
<keyword evidence="9 14" id="KW-0133">Cell shape</keyword>
<organism evidence="18 19">
    <name type="scientific">Acetivibrio mesophilus</name>
    <dbReference type="NCBI Taxonomy" id="2487273"/>
    <lineage>
        <taxon>Bacteria</taxon>
        <taxon>Bacillati</taxon>
        <taxon>Bacillota</taxon>
        <taxon>Clostridia</taxon>
        <taxon>Eubacteriales</taxon>
        <taxon>Oscillospiraceae</taxon>
        <taxon>Acetivibrio</taxon>
    </lineage>
</organism>
<dbReference type="GO" id="GO:0008763">
    <property type="term" value="F:UDP-N-acetylmuramate-L-alanine ligase activity"/>
    <property type="evidence" value="ECO:0007669"/>
    <property type="project" value="UniProtKB-UniRule"/>
</dbReference>
<keyword evidence="19" id="KW-1185">Reference proteome</keyword>
<evidence type="ECO:0000256" key="14">
    <source>
        <dbReference type="HAMAP-Rule" id="MF_00046"/>
    </source>
</evidence>
<gene>
    <name evidence="14" type="primary">murC</name>
    <name evidence="18" type="ORF">EFD62_06925</name>
</gene>
<reference evidence="19" key="1">
    <citation type="submission" date="2018-11" db="EMBL/GenBank/DDBJ databases">
        <title>Genome sequencing of a novel mesophilic and cellulolytic organism within the genus Hungateiclostridium.</title>
        <authorList>
            <person name="Rettenmaier R."/>
            <person name="Liebl W."/>
            <person name="Zverlov V."/>
        </authorList>
    </citation>
    <scope>NUCLEOTIDE SEQUENCE [LARGE SCALE GENOMIC DNA]</scope>
    <source>
        <strain evidence="19">N2K1</strain>
    </source>
</reference>
<keyword evidence="4 14" id="KW-0963">Cytoplasm</keyword>
<evidence type="ECO:0000256" key="11">
    <source>
        <dbReference type="ARBA" id="ARBA00023306"/>
    </source>
</evidence>
<dbReference type="PANTHER" id="PTHR43445">
    <property type="entry name" value="UDP-N-ACETYLMURAMATE--L-ALANINE LIGASE-RELATED"/>
    <property type="match status" value="1"/>
</dbReference>
<dbReference type="GO" id="GO:0071555">
    <property type="term" value="P:cell wall organization"/>
    <property type="evidence" value="ECO:0007669"/>
    <property type="project" value="UniProtKB-KW"/>
</dbReference>
<evidence type="ECO:0000256" key="7">
    <source>
        <dbReference type="ARBA" id="ARBA00022741"/>
    </source>
</evidence>
<comment type="similarity">
    <text evidence="14">Belongs to the MurCDEF family.</text>
</comment>